<reference evidence="1 2" key="1">
    <citation type="journal article" date="2021" name="Elife">
        <title>Chloroplast acquisition without the gene transfer in kleptoplastic sea slugs, Plakobranchus ocellatus.</title>
        <authorList>
            <person name="Maeda T."/>
            <person name="Takahashi S."/>
            <person name="Yoshida T."/>
            <person name="Shimamura S."/>
            <person name="Takaki Y."/>
            <person name="Nagai Y."/>
            <person name="Toyoda A."/>
            <person name="Suzuki Y."/>
            <person name="Arimoto A."/>
            <person name="Ishii H."/>
            <person name="Satoh N."/>
            <person name="Nishiyama T."/>
            <person name="Hasebe M."/>
            <person name="Maruyama T."/>
            <person name="Minagawa J."/>
            <person name="Obokata J."/>
            <person name="Shigenobu S."/>
        </authorList>
    </citation>
    <scope>NUCLEOTIDE SEQUENCE [LARGE SCALE GENOMIC DNA]</scope>
</reference>
<proteinExistence type="predicted"/>
<keyword evidence="2" id="KW-1185">Reference proteome</keyword>
<sequence>MSRPLHKAANIGAPIYQRSATCPVVGGVMCMLRMAQSRGECQLSLSVSASCDLGNPRGLEDMNSIWKAGGKIPKRVKLMASDCITVVL</sequence>
<evidence type="ECO:0000313" key="2">
    <source>
        <dbReference type="Proteomes" id="UP000735302"/>
    </source>
</evidence>
<dbReference type="AlphaFoldDB" id="A0AAV4BZR0"/>
<evidence type="ECO:0000313" key="1">
    <source>
        <dbReference type="EMBL" id="GFO24592.1"/>
    </source>
</evidence>
<comment type="caution">
    <text evidence="1">The sequence shown here is derived from an EMBL/GenBank/DDBJ whole genome shotgun (WGS) entry which is preliminary data.</text>
</comment>
<accession>A0AAV4BZR0</accession>
<protein>
    <submittedName>
        <fullName evidence="1">Uncharacterized protein</fullName>
    </submittedName>
</protein>
<gene>
    <name evidence="1" type="ORF">PoB_005109700</name>
</gene>
<dbReference type="Proteomes" id="UP000735302">
    <property type="component" value="Unassembled WGS sequence"/>
</dbReference>
<name>A0AAV4BZR0_9GAST</name>
<organism evidence="1 2">
    <name type="scientific">Plakobranchus ocellatus</name>
    <dbReference type="NCBI Taxonomy" id="259542"/>
    <lineage>
        <taxon>Eukaryota</taxon>
        <taxon>Metazoa</taxon>
        <taxon>Spiralia</taxon>
        <taxon>Lophotrochozoa</taxon>
        <taxon>Mollusca</taxon>
        <taxon>Gastropoda</taxon>
        <taxon>Heterobranchia</taxon>
        <taxon>Euthyneura</taxon>
        <taxon>Panpulmonata</taxon>
        <taxon>Sacoglossa</taxon>
        <taxon>Placobranchoidea</taxon>
        <taxon>Plakobranchidae</taxon>
        <taxon>Plakobranchus</taxon>
    </lineage>
</organism>
<dbReference type="EMBL" id="BLXT01005617">
    <property type="protein sequence ID" value="GFO24592.1"/>
    <property type="molecule type" value="Genomic_DNA"/>
</dbReference>